<dbReference type="InterPro" id="IPR050300">
    <property type="entry name" value="GDXG_lipolytic_enzyme"/>
</dbReference>
<evidence type="ECO:0000256" key="1">
    <source>
        <dbReference type="ARBA" id="ARBA00022801"/>
    </source>
</evidence>
<dbReference type="SUPFAM" id="SSF53474">
    <property type="entry name" value="alpha/beta-Hydrolases"/>
    <property type="match status" value="1"/>
</dbReference>
<dbReference type="eggNOG" id="COG0657">
    <property type="taxonomic scope" value="Bacteria"/>
</dbReference>
<keyword evidence="1 3" id="KW-0378">Hydrolase</keyword>
<dbReference type="GO" id="GO:0016787">
    <property type="term" value="F:hydrolase activity"/>
    <property type="evidence" value="ECO:0007669"/>
    <property type="project" value="UniProtKB-KW"/>
</dbReference>
<evidence type="ECO:0000313" key="3">
    <source>
        <dbReference type="EMBL" id="EIW89575.1"/>
    </source>
</evidence>
<sequence>MTIDLATEALLTQFNQQSATMQPHKPTIEESRIGARAMFLSLAGDNEPGCQVEALRLPAGTHDIPARLYHPQQLLVPDAIVLFIHGGGWSLGDLDCYDGLVRSLCQQSGVRFLSVEYRLAPEHPYPAGLDDVSTALSWLHQNAAALSITTDKVALMGDSAGGNLAIALSVRAARMLKLPVAAQYLIYPVLDVHQPHDVYPSRMQFGNGDYLLARSAIDDTRNWYLTADETSDNSEVSPLLLSHLDDLPPTSILLADFDPLFDEGYILAERLKSVGLLRRLARFPSIHAFFSFGVLPISQQARSQLARQIREDLLT</sequence>
<dbReference type="AlphaFoldDB" id="I9DTV1"/>
<name>I9DTV1_9ALTE</name>
<dbReference type="Gene3D" id="3.40.50.1820">
    <property type="entry name" value="alpha/beta hydrolase"/>
    <property type="match status" value="1"/>
</dbReference>
<dbReference type="PANTHER" id="PTHR48081">
    <property type="entry name" value="AB HYDROLASE SUPERFAMILY PROTEIN C4A8.06C"/>
    <property type="match status" value="1"/>
</dbReference>
<dbReference type="InterPro" id="IPR029058">
    <property type="entry name" value="AB_hydrolase_fold"/>
</dbReference>
<reference evidence="3 4" key="1">
    <citation type="journal article" date="2012" name="J. Bacteriol.">
        <title>Genome Sequence of Pectin-Degrading Alishewanella agri, Isolated from Landfill Soil.</title>
        <authorList>
            <person name="Kim J."/>
            <person name="Jung J."/>
            <person name="Sung J.S."/>
            <person name="Chun J."/>
            <person name="Park W."/>
        </authorList>
    </citation>
    <scope>NUCLEOTIDE SEQUENCE [LARGE SCALE GENOMIC DNA]</scope>
    <source>
        <strain evidence="3 4">BL06</strain>
    </source>
</reference>
<dbReference type="Proteomes" id="UP000035062">
    <property type="component" value="Unassembled WGS sequence"/>
</dbReference>
<dbReference type="InterPro" id="IPR013094">
    <property type="entry name" value="AB_hydrolase_3"/>
</dbReference>
<evidence type="ECO:0000259" key="2">
    <source>
        <dbReference type="Pfam" id="PF07859"/>
    </source>
</evidence>
<proteinExistence type="predicted"/>
<accession>I9DTV1</accession>
<protein>
    <submittedName>
        <fullName evidence="3">Alpha/beta hydrolase</fullName>
    </submittedName>
</protein>
<keyword evidence="4" id="KW-1185">Reference proteome</keyword>
<dbReference type="Pfam" id="PF07859">
    <property type="entry name" value="Abhydrolase_3"/>
    <property type="match status" value="1"/>
</dbReference>
<dbReference type="EMBL" id="AKKU01000011">
    <property type="protein sequence ID" value="EIW89575.1"/>
    <property type="molecule type" value="Genomic_DNA"/>
</dbReference>
<dbReference type="RefSeq" id="WP_008984058.1">
    <property type="nucleotide sequence ID" value="NZ_AKKU01000011.1"/>
</dbReference>
<feature type="domain" description="Alpha/beta hydrolase fold-3" evidence="2">
    <location>
        <begin position="81"/>
        <end position="290"/>
    </location>
</feature>
<gene>
    <name evidence="3" type="ORF">AGRI_05717</name>
</gene>
<dbReference type="PANTHER" id="PTHR48081:SF8">
    <property type="entry name" value="ALPHA_BETA HYDROLASE FOLD-3 DOMAIN-CONTAINING PROTEIN-RELATED"/>
    <property type="match status" value="1"/>
</dbReference>
<dbReference type="PATRIC" id="fig|1195246.3.peg.1130"/>
<evidence type="ECO:0000313" key="4">
    <source>
        <dbReference type="Proteomes" id="UP000035062"/>
    </source>
</evidence>
<organism evidence="3 4">
    <name type="scientific">Alishewanella agri BL06</name>
    <dbReference type="NCBI Taxonomy" id="1195246"/>
    <lineage>
        <taxon>Bacteria</taxon>
        <taxon>Pseudomonadati</taxon>
        <taxon>Pseudomonadota</taxon>
        <taxon>Gammaproteobacteria</taxon>
        <taxon>Alteromonadales</taxon>
        <taxon>Alteromonadaceae</taxon>
        <taxon>Alishewanella</taxon>
    </lineage>
</organism>
<comment type="caution">
    <text evidence="3">The sequence shown here is derived from an EMBL/GenBank/DDBJ whole genome shotgun (WGS) entry which is preliminary data.</text>
</comment>
<dbReference type="STRING" id="1195246.AGRI_05717"/>